<feature type="region of interest" description="Disordered" evidence="6">
    <location>
        <begin position="3499"/>
        <end position="3520"/>
    </location>
</feature>
<dbReference type="InterPro" id="IPR001227">
    <property type="entry name" value="Ac_transferase_dom_sf"/>
</dbReference>
<dbReference type="Pfam" id="PF02801">
    <property type="entry name" value="Ketoacyl-synt_C"/>
    <property type="match status" value="4"/>
</dbReference>
<dbReference type="InterPro" id="IPR042104">
    <property type="entry name" value="PKS_dehydratase_sf"/>
</dbReference>
<feature type="region of interest" description="N-terminal hotdog fold" evidence="5">
    <location>
        <begin position="1821"/>
        <end position="1940"/>
    </location>
</feature>
<dbReference type="Pfam" id="PF00698">
    <property type="entry name" value="Acyl_transf_1"/>
    <property type="match status" value="4"/>
</dbReference>
<evidence type="ECO:0000256" key="1">
    <source>
        <dbReference type="ARBA" id="ARBA00022450"/>
    </source>
</evidence>
<dbReference type="SMART" id="SM00825">
    <property type="entry name" value="PKS_KS"/>
    <property type="match status" value="4"/>
</dbReference>
<evidence type="ECO:0000313" key="11">
    <source>
        <dbReference type="Proteomes" id="UP001304298"/>
    </source>
</evidence>
<dbReference type="PROSITE" id="PS52004">
    <property type="entry name" value="KS3_2"/>
    <property type="match status" value="4"/>
</dbReference>
<dbReference type="Pfam" id="PF00550">
    <property type="entry name" value="PP-binding"/>
    <property type="match status" value="4"/>
</dbReference>
<dbReference type="InterPro" id="IPR014030">
    <property type="entry name" value="Ketoacyl_synth_N"/>
</dbReference>
<dbReference type="PROSITE" id="PS50075">
    <property type="entry name" value="CARRIER"/>
    <property type="match status" value="4"/>
</dbReference>
<dbReference type="Gene3D" id="3.40.50.720">
    <property type="entry name" value="NAD(P)-binding Rossmann-like Domain"/>
    <property type="match status" value="3"/>
</dbReference>
<dbReference type="Gene3D" id="3.10.129.110">
    <property type="entry name" value="Polyketide synthase dehydratase"/>
    <property type="match status" value="3"/>
</dbReference>
<dbReference type="InterPro" id="IPR014043">
    <property type="entry name" value="Acyl_transferase_dom"/>
</dbReference>
<dbReference type="SMART" id="SM00822">
    <property type="entry name" value="PKS_KR"/>
    <property type="match status" value="3"/>
</dbReference>
<dbReference type="InterPro" id="IPR057326">
    <property type="entry name" value="KR_dom"/>
</dbReference>
<dbReference type="Gene3D" id="1.10.287.1960">
    <property type="match status" value="1"/>
</dbReference>
<proteinExistence type="predicted"/>
<feature type="domain" description="PKS/mFAS DH" evidence="9">
    <location>
        <begin position="1821"/>
        <end position="2080"/>
    </location>
</feature>
<dbReference type="PROSITE" id="PS52019">
    <property type="entry name" value="PKS_MFAS_DH"/>
    <property type="match status" value="3"/>
</dbReference>
<dbReference type="InterPro" id="IPR036736">
    <property type="entry name" value="ACP-like_sf"/>
</dbReference>
<organism evidence="10 11">
    <name type="scientific">Amycolatopsis heterodermiae</name>
    <dbReference type="NCBI Taxonomy" id="3110235"/>
    <lineage>
        <taxon>Bacteria</taxon>
        <taxon>Bacillati</taxon>
        <taxon>Actinomycetota</taxon>
        <taxon>Actinomycetes</taxon>
        <taxon>Pseudonocardiales</taxon>
        <taxon>Pseudonocardiaceae</taxon>
        <taxon>Amycolatopsis</taxon>
    </lineage>
</organism>
<dbReference type="InterPro" id="IPR016035">
    <property type="entry name" value="Acyl_Trfase/lysoPLipase"/>
</dbReference>
<evidence type="ECO:0000256" key="4">
    <source>
        <dbReference type="ARBA" id="ARBA00023315"/>
    </source>
</evidence>
<dbReference type="InterPro" id="IPR014031">
    <property type="entry name" value="Ketoacyl_synth_C"/>
</dbReference>
<feature type="domain" description="Carrier" evidence="7">
    <location>
        <begin position="850"/>
        <end position="928"/>
    </location>
</feature>
<dbReference type="Proteomes" id="UP001304298">
    <property type="component" value="Unassembled WGS sequence"/>
</dbReference>
<dbReference type="SMART" id="SM00823">
    <property type="entry name" value="PKS_PP"/>
    <property type="match status" value="4"/>
</dbReference>
<evidence type="ECO:0000259" key="7">
    <source>
        <dbReference type="PROSITE" id="PS50075"/>
    </source>
</evidence>
<dbReference type="InterPro" id="IPR016036">
    <property type="entry name" value="Malonyl_transacylase_ACP-bd"/>
</dbReference>
<feature type="region of interest" description="N-terminal hotdog fold" evidence="5">
    <location>
        <begin position="4991"/>
        <end position="5114"/>
    </location>
</feature>
<dbReference type="SUPFAM" id="SSF52151">
    <property type="entry name" value="FabD/lysophospholipase-like"/>
    <property type="match status" value="4"/>
</dbReference>
<feature type="domain" description="PKS/mFAS DH" evidence="9">
    <location>
        <begin position="4991"/>
        <end position="5262"/>
    </location>
</feature>
<dbReference type="InterPro" id="IPR009081">
    <property type="entry name" value="PP-bd_ACP"/>
</dbReference>
<feature type="region of interest" description="N-terminal hotdog fold" evidence="5">
    <location>
        <begin position="3413"/>
        <end position="3534"/>
    </location>
</feature>
<keyword evidence="4" id="KW-0012">Acyltransferase</keyword>
<dbReference type="RefSeq" id="WP_323326438.1">
    <property type="nucleotide sequence ID" value="NZ_JAYFSI010000002.1"/>
</dbReference>
<feature type="active site" description="Proton donor; for dehydratase activity" evidence="5">
    <location>
        <position position="5184"/>
    </location>
</feature>
<dbReference type="InterPro" id="IPR016039">
    <property type="entry name" value="Thiolase-like"/>
</dbReference>
<protein>
    <submittedName>
        <fullName evidence="10">Type I polyketide synthase</fullName>
    </submittedName>
</protein>
<evidence type="ECO:0000256" key="5">
    <source>
        <dbReference type="PROSITE-ProRule" id="PRU01363"/>
    </source>
</evidence>
<dbReference type="SMART" id="SM00827">
    <property type="entry name" value="PKS_AT"/>
    <property type="match status" value="4"/>
</dbReference>
<feature type="domain" description="Carrier" evidence="7">
    <location>
        <begin position="5700"/>
        <end position="5775"/>
    </location>
</feature>
<dbReference type="PANTHER" id="PTHR43775">
    <property type="entry name" value="FATTY ACID SYNTHASE"/>
    <property type="match status" value="1"/>
</dbReference>
<feature type="region of interest" description="C-terminal hotdog fold" evidence="5">
    <location>
        <begin position="3545"/>
        <end position="3678"/>
    </location>
</feature>
<dbReference type="Gene3D" id="3.30.70.250">
    <property type="entry name" value="Malonyl-CoA ACP transacylase, ACP-binding"/>
    <property type="match status" value="1"/>
</dbReference>
<evidence type="ECO:0000256" key="2">
    <source>
        <dbReference type="ARBA" id="ARBA00022553"/>
    </source>
</evidence>
<dbReference type="SUPFAM" id="SSF47336">
    <property type="entry name" value="ACP-like"/>
    <property type="match status" value="4"/>
</dbReference>
<name>A0ABU5R2H4_9PSEU</name>
<feature type="active site" description="Proton acceptor; for dehydratase activity" evidence="5">
    <location>
        <position position="3445"/>
    </location>
</feature>
<dbReference type="Gene3D" id="1.10.1200.10">
    <property type="entry name" value="ACP-like"/>
    <property type="match status" value="4"/>
</dbReference>
<feature type="domain" description="Ketosynthase family 3 (KS3)" evidence="8">
    <location>
        <begin position="4158"/>
        <end position="4582"/>
    </location>
</feature>
<evidence type="ECO:0000259" key="9">
    <source>
        <dbReference type="PROSITE" id="PS52019"/>
    </source>
</evidence>
<feature type="domain" description="Carrier" evidence="7">
    <location>
        <begin position="2499"/>
        <end position="2574"/>
    </location>
</feature>
<dbReference type="Pfam" id="PF16197">
    <property type="entry name" value="KAsynt_C_assoc"/>
    <property type="match status" value="4"/>
</dbReference>
<feature type="active site" description="Proton acceptor; for dehydratase activity" evidence="5">
    <location>
        <position position="5023"/>
    </location>
</feature>
<feature type="domain" description="Ketosynthase family 3 (KS3)" evidence="8">
    <location>
        <begin position="14"/>
        <end position="439"/>
    </location>
</feature>
<feature type="domain" description="Ketosynthase family 3 (KS3)" evidence="8">
    <location>
        <begin position="2589"/>
        <end position="3013"/>
    </location>
</feature>
<dbReference type="InterPro" id="IPR020806">
    <property type="entry name" value="PKS_PP-bd"/>
</dbReference>
<dbReference type="SUPFAM" id="SSF55048">
    <property type="entry name" value="Probable ACP-binding domain of malonyl-CoA ACP transacylase"/>
    <property type="match status" value="4"/>
</dbReference>
<keyword evidence="2" id="KW-0597">Phosphoprotein</keyword>
<dbReference type="SUPFAM" id="SSF53901">
    <property type="entry name" value="Thiolase-like"/>
    <property type="match status" value="4"/>
</dbReference>
<reference evidence="10 11" key="1">
    <citation type="submission" date="2023-12" db="EMBL/GenBank/DDBJ databases">
        <title>Amycolatopsis sp. V23-08.</title>
        <authorList>
            <person name="Somphong A."/>
        </authorList>
    </citation>
    <scope>NUCLEOTIDE SEQUENCE [LARGE SCALE GENOMIC DNA]</scope>
    <source>
        <strain evidence="10 11">V23-08</strain>
    </source>
</reference>
<dbReference type="PROSITE" id="PS00606">
    <property type="entry name" value="KS3_1"/>
    <property type="match status" value="3"/>
</dbReference>
<dbReference type="SMART" id="SM00826">
    <property type="entry name" value="PKS_DH"/>
    <property type="match status" value="3"/>
</dbReference>
<dbReference type="InterPro" id="IPR049551">
    <property type="entry name" value="PKS_DH_C"/>
</dbReference>
<dbReference type="CDD" id="cd00833">
    <property type="entry name" value="PKS"/>
    <property type="match status" value="4"/>
</dbReference>
<evidence type="ECO:0000256" key="6">
    <source>
        <dbReference type="SAM" id="MobiDB-lite"/>
    </source>
</evidence>
<sequence>MSQPSGPLTSPPDEHAVAVVGLACRLPGAPDPAAFWRLLRDGTDAITTVPADRWDAGEFADPDPGAPGKAVTAAGGFLDRVDLFDAAFFGISPREAASMDPQQRLVLELAWESLESAGIVPARVEGTRGGVFVGAASDDYATLAHRRGPDAVTQHSLTGTQRAVIANRVSYFLGLRGPSLVVDTGQSSALVAVHSAMQSLRLGECDFALAGGVNLIVAPESFVGASKFGALSPDGRCFTFDERANGYVRGEGGGVVVLKRLADALADGDHVRAILRGGAVNNEGAGAGLTVPSAEAQADVLRRACADARVKPAQVQYVELHGTGTAVGDPVEAAALGEVLGTAPGRDAALAVGSVKTNIGHLEGAAGIAGFVKAVLCLENRVLPPSLNFSRPHSDIRLGDWRLHVQQDLGPWPEEARPLLAGVSSFGMGGTNAHLLLEAAPVSDVDSAEEVVPWVVSGRSAGAVTAAAERLAEDAPDVVSAARMLALGRAEFDFRAVVVGESGVEMRRGLSAVVAERVRELGKLAVAFTGQGSQWAGMGQALYETFPMFAETVDRLSAKFGLTSDPGLVHQTRWAQPALFTLEVALYRLLDVKPDVLIGHSLGEITAAHVAGVLDEDDAVRLVTARAELMDSITTPGGMVAVEGTEEQVRALLTPGLSIAAVNTPGSVVVSGDLEEIEAWEGKRLRVSHAFHSAHLDPILDRFAAVARELTYHEPRIPIVTNLTGEIAANLTDPRHWVDHVRNTVRFADGVGTLTDLGVTHVVEVGPHPALTPMVEQCAPDLAVTGLLRRDTDDRRAFFAGLGRLWTTGVAIDWDRFLPAAPHADLPTYPFQRKRHWFDAPLPSPEPEPEAAVDLLDLVRRHTAAVGGYGDPAEVDERATFKSLGFDSLTTVELCRTLAAATGRGVPVSAAYDHPTPAALAAHLRTGGQPETSPVKRTESDEPIAIVGMACRLPGGANTPEDLWRLVLDGADVTSDFPGNRGWDVEALYDPEPGVPGKSSTRRGGFVHDADLFDAEFFGISPREALAMDPQQRLALEVAWEAIERAGIDPASVHGTRTGVFVGATAQDYGPRMHEVRPGADGYALTGTTPSVVSGRIAYTLGLRGPAVTVDTACSSSLVALHLAAASLRRGECTMALAGGVTVLSSPGMFVEFSLQRGLSPDGRCKAFGAGADGTGWAEGAGMIVLERLSEARARGHRVLAVVRGSAINQDGASNGLTAPNGVAQQEVVRDALAAAGVSAPDVDLVEAHGTGTTLGDPIEAQALLATYGQGRDAGSAVRLGSLKSNIGHTQAAAGVAGVLKVVHALRDGVLPPTLHADEPSPHVDWAAGALRLIGAAEPWPETGRPRRAAVSSFGVSGTNAHVVLEQVPEDVREPEPALPAVPLVLSGRSEEALRAQAKALREHLTPETGLRAVSRALLGSRTRFDHRAVVVADGHEAALAGLDALANGKAAAAVVTGEARKREAKAVFVFPGQGAQWAGMAVPLLEDAPVFRARMEECARALSRYVDWDLFAVLRGDPGAPTFDEVDVVQPVLFAVMVSLAALWRSFGVEPAAVVGHSQGEIAAACVAGGLSLDDAAKVVALRSQAIRTLSGRGGMVSVSLGFDAVSERLRPWGDRLSVATVNGPSTVVVSGEPQALDEFLASCEADGVRARRVSVDYASHSVQVEELKDTLAGLLDGLRPRTSAVPFHSTVVAARLDTAEAGGDYWFRNLRQTVHFEPVVRELAAQGHGFFLEMSPHPVLTAAVQDTAEDAVSVGSLRRDEGGLPRFLRSLGQAHAQGLPVDFTALTGDGPGADLPTYRFQRRRYWLPLPTGGSDDLAHPFLRRETPLADGGVVHTGVLSLAKFPWLADHAVSGTVLLPGTAFADLALTAALATGCDTLDELVLETPLVLPPGGEVEIQVTVGAAEDGARPVTVHSRHGEPGWVRHATGVVGNGRTEVDTAWLPEGAERIPLDGAYERLADTGYEYGPAFQGLTALWRSGGDWYAEISPPETEAAGFTVHPALLDAALHPVVLGSAAVRLPFAWHGVSVHATGASTLRVRISPRDDGSVALHVTDPAGAPVLSVASLALREVDPTRLARPSSLLRVEWTAVAPGEPVACAVFDPDALEDRLTTHVVPPAATAREVVTGVLAVLQRWVTDERSGDATLAIVGDQADGVRGLVRSAAVEHPGRFAVVDTDGSVEPSVVLGAVAGETEARVRNGVIEVPRLARLEAEPSPVTWDGGTLLITGGLGGVGGLVARHVVASWGVRDLVLLGRRGLDTPGAEELVDGLTALGARVEVRAADVSRRDSLESALAGLTVRGVIHAAGTLDDALLTAQDADSVAKVFAPKADGARHLHELTADLALFVTFSSVIGVLGGGGQANYAAANDYLDGLVAARRSEGLPGVSVAWGLWADASGMTGHLGDADVARMARAGVAQLDAAQALEMLDAAVAAEESTVVAAHWNLSALRAQAAAGTLPPLLRGLVRTPLRRATVAVAGGSWADRIAALPDGERFPALLALVSEHVAAVLGHDDPASVAAGRAFREIGFDSLISVELRNRLQGATGLRLPTTLVFDHPNPAAVARHLEAEIVGAEPSVPTKVSAVDEPVAIVGLACRYPGGVRSPEDLWRVVADGVDAISEYPADRGWDLGTLFDPDPGHTGTVTSRYGGFLHDAAGFDAEFFGISPREALAMDPQQRLLLETTWEALEYGGIVPSTLKGSRTGVFTGIMYSGDYASRITEVPEELEGYLRNGSYGSVASGRVAYTFGFEGPAVSVDTACSSSLVAMHLAGQALRGGECDLAVAGGVTVMATPNTFIEFSRQRGLAADGRCKAFSDDADGTGLSEGVGMLVLERLSDAQRNGHRVFGVIRGSAINQDGASNGLTAPNGPSQQRVIQEALATAGLGASDVDVVEAHGTGTSLGDPIEAQALQATYGTTRTPDAPLWLGSLKSNIGHTQAAAGVGGVIKMLLAMRHGVLPATLHASERSTHVDWDDTVALLTQARPWDSGTRRAGISSFGISGTNAHLILEQPPAPDLVEPTGPAPVLVSAATPEAVEQQLDRLRDLDDVASTFAYGRTEFPYRSALIGGKALPVQHAGQPRLGMMFTGQGSQWTGMGKALYDTYPIFAETIDRLCTKFGGDLREAMFTTPDLVNQTRYTQPALFTLEVALYRLLDLQPEVLIGHSLGEITAAHLAGVLDEDDAVRLVTARAELMDSVTTPGGMATLSVTEDEARELLTPGLSIAAVNTATSVVLSGDLSAIEALDGKRLRVSHAFHSAHLDPILDQFAAVAGELTYHEPRIPVITNLTGAIATTLTDPQHWVDHVRHTVRFADGITTMAELGVTDVVEIGPHPALTPLLDHTGLTTHALLRRNTDTTEHLLTAAATLWTHGAAKPHHLIPRTAPHPAPTYAFQHHHYWLQPTPKTTTGHPHPLLHTAVALATTGHHVLTGTFSTTTHPWLADHAVLGTTLVPGTALLELALTAGRTVALPRVDELTFEASLPLPEGQEVDVQVVVGEPDGTGRRPVSIHSAAGDGPWTRHATGSLAADPAQSDPLVTWPPAGASAVSINGLYDRLADQGYGYGERFRGLRAVWRRGDTLFAEVGLSEEDGYLLAPPLLDSALHTLLLDTVDDPAGQLRLPFSWRGVSVSGTAGGALRVRFEPADGGYAVTLADENGLPVASVDTLALRTVEAAQLGRPVDALFAIEWRPAETGGAAPEHVIVPVDSVTEALTALQSHPAEGPKLALLLSAGRPTGVPGLVRSAVLEHPGRFVLLDSDGSVPAEDALAALGEEPEGRVRNGVVEVPRLERAEPAEPRAWTGGALLITGGLGGLGGVVARHAVTSWGVRDLVLVGRRGLNTPGAIELVEELADLGASVVVRGVDVSTREGAEAAFDGLDVRGVVHAAGILDDAVLADLTAERVARVFGPKADGAWHLHEVAGDLDLFVTFSSVAGVLGGAGQANYAAANSFLDELAVLRHAHGRPATSIAWGLWAEGGMGGELSGTDQDRLAARGIAPLSTGEIRSLLDQAVAGGRATVLAARLDTRALRKQAGAGVLPPLLSGLVPVPARTGAPADRLAGLDAGERAALVAGIVHTEVAAVLGYESGRKVPPGRAFADLGFDSLTAIELRNRLTAATGVPLSPTLIFDHPTPEALAEHLAGTFAPARAEVTGPAPAHEPIAIVGIGCRYPGGVRSPEDLWRLVSEGVDAVTEFPGNRGWDLENLFDPDPDHPGTVTSRQGGFLHDADEFDAEFFGISPREALAMDPQQRLLLETTWEALEYGGIVPASLKGSRTGVFTGIMYNDYASRLQPMPPAFEGYLTTGSAASVASGRVAYTFGFEGPAVSVDTACSSSLVAMHLAGQALRQGECDLAVAGGVTVMATPTTFIEFSRQRGLASDGRCKAFGDSADGTGWSEGAGMLVLERLSDAQRNGHTVLGLVRGSATNQDGASNGLTAPNGPSQQRVLRAALASADLTPSEVDVVEAHGTGTRLGDPIEAQALQAVYGEAHSPESPLWLGALKSNVGHTQAAAGVGGVIKMLMAMRHGVLPPTLHADPPSEHITWDGTVSLLTEARTWAPEGPRRAGVSSFGISGTNAHLVLEQAPASNVDSVEDVVPWVVSGRSAGAVTAAAERLADAGPDVVGTARMLALGRAEFDFRAVVVGESDVEMRGALAGVVAERAREVDKLAVAFTGQGSQWAGMGKALYDAYPVFAETVDCLSAKFGLTSDPELVHRTRWAQPALFTLEVALYRLLGMKPDVLIGHSLGEITAAHVAGVLDEDDAVRLVTARAELMDSITVPGGMVVVEGSEEEVRARLTPGLSIAAVNTPGSVVVSGDLAEIEALEGKRLRVSHAFHSAHLDPILDRFAAVARELTYHEPQIPVVTNLTGEVAVTLTDPQHWVDHVRGTVRFADGVTTLAELGVTHVVEVGPHPALTPMVEQCAPDLAIAGLLRRDVDDRRAFFAGLGRLWTTGVEIDWDRFLPDATPGRVPTYPFQRSRYWLDATATDPSGHPVAGPATLLADSSGVVLSTRLSRGSVPWFTEHVIGDEIVLPGAAVLDIALHAGLRVGCGRVEELVLRSPLVIPEAGALDVQFVVREPDDAGRRRFTLHSRPAADDAAWTLHTTGTLASAAAEARQGLRTWPPEAEPVDVSTLYDGMADLGYGYGELFRGVRAAWRSGSDLYAEVELPEPSDVDRYALHPALLDAALHPLALDVLRAGADTLLLPFSWQGATLAATGATALRVRLARTGPDTVELTAADPSGAEVLHVEALTVRPVQPRRPATRDLLYALEWASATVDGSVEAVAVVGSHAAIPALEADGIAVDEIAGPEESEAPLTVLPWAPADDPQEELNRLLPVLQHWAGRPDGTLVLLVDHDASVLRGAVRSAVTEQPGRFAVLEWDGGPGLAAALGVEPDVRVRGGAVEVPRLVRVDEEPAPVEWRGGVLVVTGGTGGLGAAVARHFVHTHGARDLLLLNRRGLDAPGAPELLDELTRAGARVRIRACDLTNLDDLGAALDNLDIRGVIHTAGIRHDALLTDQDPKTTADVFGPKTTAAHHLHTLTRHHDLDLFVLFSSLAAILGNPAQTTYAAANNHLNTLARTRHAEGLPALAVNWGLWGEGGMAQELSEADLARLAARGVALMSTKDVLAALDAAIGGTRAEVVAARFAMPALRDQAAAGTLAPAFRTLVPAVRRAHQSRPAPAEVSWVDRLAGQSEEDRNQLLLDLVSRHVAAVLAYAPGRPVESERGLLELGFDSLTAVELRNRLGAETGLTLPATLVFDQPTPAAVARFLRRQLEPDAADPVSALDRALEQLETAFGAVELTGDHLAAARKRLQRVLTAAEDGPEVSDNATDDELFDFIDQLGAS</sequence>
<dbReference type="Gene3D" id="3.30.70.3290">
    <property type="match status" value="4"/>
</dbReference>
<feature type="region of interest" description="C-terminal hotdog fold" evidence="5">
    <location>
        <begin position="5125"/>
        <end position="5262"/>
    </location>
</feature>
<feature type="active site" description="Proton acceptor; for dehydratase activity" evidence="5">
    <location>
        <position position="1852"/>
    </location>
</feature>
<keyword evidence="1" id="KW-0596">Phosphopantetheine</keyword>
<dbReference type="EMBL" id="JAYFSI010000002">
    <property type="protein sequence ID" value="MEA5360363.1"/>
    <property type="molecule type" value="Genomic_DNA"/>
</dbReference>
<comment type="caution">
    <text evidence="10">The sequence shown here is derived from an EMBL/GenBank/DDBJ whole genome shotgun (WGS) entry which is preliminary data.</text>
</comment>
<dbReference type="Pfam" id="PF21089">
    <property type="entry name" value="PKS_DH_N"/>
    <property type="match status" value="3"/>
</dbReference>
<dbReference type="InterPro" id="IPR020841">
    <property type="entry name" value="PKS_Beta-ketoAc_synthase_dom"/>
</dbReference>
<gene>
    <name evidence="10" type="ORF">VA596_12520</name>
</gene>
<dbReference type="Pfam" id="PF08659">
    <property type="entry name" value="KR"/>
    <property type="match status" value="3"/>
</dbReference>
<dbReference type="InterPro" id="IPR032821">
    <property type="entry name" value="PKS_assoc"/>
</dbReference>
<dbReference type="InterPro" id="IPR050091">
    <property type="entry name" value="PKS_NRPS_Biosynth_Enz"/>
</dbReference>
<dbReference type="Gene3D" id="3.40.366.10">
    <property type="entry name" value="Malonyl-Coenzyme A Acyl Carrier Protein, domain 2"/>
    <property type="match status" value="4"/>
</dbReference>
<dbReference type="PANTHER" id="PTHR43775:SF51">
    <property type="entry name" value="INACTIVE PHENOLPHTHIOCEROL SYNTHESIS POLYKETIDE SYNTHASE TYPE I PKS1-RELATED"/>
    <property type="match status" value="1"/>
</dbReference>
<feature type="region of interest" description="C-terminal hotdog fold" evidence="5">
    <location>
        <begin position="1949"/>
        <end position="2080"/>
    </location>
</feature>
<accession>A0ABU5R2H4</accession>
<dbReference type="InterPro" id="IPR049900">
    <property type="entry name" value="PKS_mFAS_DH"/>
</dbReference>
<dbReference type="CDD" id="cd08956">
    <property type="entry name" value="KR_3_FAS_SDR_x"/>
    <property type="match status" value="3"/>
</dbReference>
<dbReference type="InterPro" id="IPR036291">
    <property type="entry name" value="NAD(P)-bd_dom_sf"/>
</dbReference>
<evidence type="ECO:0000259" key="8">
    <source>
        <dbReference type="PROSITE" id="PS52004"/>
    </source>
</evidence>
<evidence type="ECO:0000256" key="3">
    <source>
        <dbReference type="ARBA" id="ARBA00022679"/>
    </source>
</evidence>
<dbReference type="Pfam" id="PF14765">
    <property type="entry name" value="PS-DH"/>
    <property type="match status" value="3"/>
</dbReference>
<feature type="active site" description="Proton donor; for dehydratase activity" evidence="5">
    <location>
        <position position="2007"/>
    </location>
</feature>
<dbReference type="InterPro" id="IPR018201">
    <property type="entry name" value="Ketoacyl_synth_AS"/>
</dbReference>
<feature type="domain" description="Ketosynthase family 3 (KS3)" evidence="8">
    <location>
        <begin position="941"/>
        <end position="1367"/>
    </location>
</feature>
<dbReference type="Pfam" id="PF00109">
    <property type="entry name" value="ketoacyl-synt"/>
    <property type="match status" value="4"/>
</dbReference>
<feature type="domain" description="Carrier" evidence="7">
    <location>
        <begin position="4069"/>
        <end position="4144"/>
    </location>
</feature>
<keyword evidence="11" id="KW-1185">Reference proteome</keyword>
<dbReference type="PROSITE" id="PS00012">
    <property type="entry name" value="PHOSPHOPANTETHEINE"/>
    <property type="match status" value="4"/>
</dbReference>
<dbReference type="InterPro" id="IPR049552">
    <property type="entry name" value="PKS_DH_N"/>
</dbReference>
<dbReference type="InterPro" id="IPR013968">
    <property type="entry name" value="PKS_KR"/>
</dbReference>
<feature type="active site" description="Proton donor; for dehydratase activity" evidence="5">
    <location>
        <position position="3601"/>
    </location>
</feature>
<dbReference type="SMART" id="SM01294">
    <property type="entry name" value="PKS_PP_betabranch"/>
    <property type="match status" value="3"/>
</dbReference>
<dbReference type="Gene3D" id="3.40.47.10">
    <property type="match status" value="4"/>
</dbReference>
<evidence type="ECO:0000313" key="10">
    <source>
        <dbReference type="EMBL" id="MEA5360363.1"/>
    </source>
</evidence>
<dbReference type="InterPro" id="IPR020807">
    <property type="entry name" value="PKS_DH"/>
</dbReference>
<dbReference type="SUPFAM" id="SSF51735">
    <property type="entry name" value="NAD(P)-binding Rossmann-fold domains"/>
    <property type="match status" value="6"/>
</dbReference>
<feature type="domain" description="PKS/mFAS DH" evidence="9">
    <location>
        <begin position="3413"/>
        <end position="3678"/>
    </location>
</feature>
<keyword evidence="3" id="KW-0808">Transferase</keyword>
<dbReference type="InterPro" id="IPR006162">
    <property type="entry name" value="Ppantetheine_attach_site"/>
</dbReference>